<comment type="caution">
    <text evidence="1">The sequence shown here is derived from an EMBL/GenBank/DDBJ whole genome shotgun (WGS) entry which is preliminary data.</text>
</comment>
<accession>A0A0W1SP54</accession>
<sequence>MDNTGISHPDFRITHEETPSEVLIAGFSSFGLAGLTAVDFIVDHLELEETGHLTVEGLPSVTPFLEGRPRHHTRLFSRPDIDVTLLVGEVFVPAEFGTQFSNVILDWMEGHGVGEIAVLAGVPIAHGPDEHRTYYVATDDYREARLQSSDIPPMGRGFFAGTNAALVERGIESPLGVGVYVTPVHAQVPDVEAAIRLVDAVDDVYGLGVDSRPLETFAESVRQYYAELANRLEENEADLPEDRMYM</sequence>
<dbReference type="Pfam" id="PF09754">
    <property type="entry name" value="PAC2"/>
    <property type="match status" value="1"/>
</dbReference>
<dbReference type="InterPro" id="IPR019151">
    <property type="entry name" value="Proteasome_assmbl_chaperone_2"/>
</dbReference>
<protein>
    <recommendedName>
        <fullName evidence="3">Proteasome assembly chaperone family protein</fullName>
    </recommendedName>
</protein>
<evidence type="ECO:0000313" key="1">
    <source>
        <dbReference type="EMBL" id="KTG27548.1"/>
    </source>
</evidence>
<dbReference type="SUPFAM" id="SSF159659">
    <property type="entry name" value="Cgl1923-like"/>
    <property type="match status" value="1"/>
</dbReference>
<organism evidence="1 2">
    <name type="scientific">Haloferax profundi</name>
    <dbReference type="NCBI Taxonomy" id="1544718"/>
    <lineage>
        <taxon>Archaea</taxon>
        <taxon>Methanobacteriati</taxon>
        <taxon>Methanobacteriota</taxon>
        <taxon>Stenosarchaea group</taxon>
        <taxon>Halobacteria</taxon>
        <taxon>Halobacteriales</taxon>
        <taxon>Haloferacaceae</taxon>
        <taxon>Haloferax</taxon>
    </lineage>
</organism>
<dbReference type="PANTHER" id="PTHR35610:SF3">
    <property type="entry name" value="PROTEASOME ASSEMBLY CHAPERONE FAMILY PROTEIN"/>
    <property type="match status" value="1"/>
</dbReference>
<name>A0A0W1SP54_9EURY</name>
<evidence type="ECO:0000313" key="2">
    <source>
        <dbReference type="Proteomes" id="UP000053157"/>
    </source>
</evidence>
<evidence type="ECO:0008006" key="3">
    <source>
        <dbReference type="Google" id="ProtNLM"/>
    </source>
</evidence>
<gene>
    <name evidence="1" type="ORF">AUR66_13640</name>
</gene>
<dbReference type="Proteomes" id="UP000053157">
    <property type="component" value="Unassembled WGS sequence"/>
</dbReference>
<dbReference type="OrthoDB" id="165933at2157"/>
<dbReference type="PANTHER" id="PTHR35610">
    <property type="entry name" value="3-ISOPROPYLMALATE DEHYDRATASE-RELATED"/>
    <property type="match status" value="1"/>
</dbReference>
<dbReference type="InterPro" id="IPR038389">
    <property type="entry name" value="PSMG2_sf"/>
</dbReference>
<reference evidence="1 2" key="1">
    <citation type="submission" date="2015-12" db="EMBL/GenBank/DDBJ databases">
        <title>Haloferax profundi sp. nov. isolated from the Discovery deep brine-seawater interface in the Red Sea.</title>
        <authorList>
            <person name="Zhang G."/>
            <person name="Stingl U."/>
            <person name="Rashid M."/>
        </authorList>
    </citation>
    <scope>NUCLEOTIDE SEQUENCE [LARGE SCALE GENOMIC DNA]</scope>
    <source>
        <strain evidence="1 2">SB29</strain>
    </source>
</reference>
<keyword evidence="2" id="KW-1185">Reference proteome</keyword>
<dbReference type="RefSeq" id="WP_058572055.1">
    <property type="nucleotide sequence ID" value="NZ_LOPV01000169.1"/>
</dbReference>
<dbReference type="AlphaFoldDB" id="A0A0W1SP54"/>
<dbReference type="Gene3D" id="3.40.50.10900">
    <property type="entry name" value="PAC-like subunit"/>
    <property type="match status" value="1"/>
</dbReference>
<dbReference type="EMBL" id="LOPV01000169">
    <property type="protein sequence ID" value="KTG27548.1"/>
    <property type="molecule type" value="Genomic_DNA"/>
</dbReference>
<proteinExistence type="predicted"/>